<dbReference type="Pfam" id="PF00400">
    <property type="entry name" value="WD40"/>
    <property type="match status" value="1"/>
</dbReference>
<dbReference type="SUPFAM" id="SSF81383">
    <property type="entry name" value="F-box domain"/>
    <property type="match status" value="1"/>
</dbReference>
<evidence type="ECO:0000256" key="4">
    <source>
        <dbReference type="ARBA" id="ARBA00022490"/>
    </source>
</evidence>
<dbReference type="PROSITE" id="PS50181">
    <property type="entry name" value="FBOX"/>
    <property type="match status" value="1"/>
</dbReference>
<evidence type="ECO:0000256" key="11">
    <source>
        <dbReference type="ARBA" id="ARBA00079847"/>
    </source>
</evidence>
<reference evidence="14" key="2">
    <citation type="submission" date="2025-08" db="UniProtKB">
        <authorList>
            <consortium name="Ensembl"/>
        </authorList>
    </citation>
    <scope>IDENTIFICATION</scope>
</reference>
<dbReference type="AlphaFoldDB" id="A0A670KDU4"/>
<feature type="compositionally biased region" description="Low complexity" evidence="12">
    <location>
        <begin position="115"/>
        <end position="128"/>
    </location>
</feature>
<name>A0A670KDU4_PODMU</name>
<reference evidence="14" key="3">
    <citation type="submission" date="2025-09" db="UniProtKB">
        <authorList>
            <consortium name="Ensembl"/>
        </authorList>
    </citation>
    <scope>IDENTIFICATION</scope>
</reference>
<dbReference type="Pfam" id="PF12937">
    <property type="entry name" value="F-box-like"/>
    <property type="match status" value="1"/>
</dbReference>
<dbReference type="FunFam" id="2.130.10.10:FF:000308">
    <property type="entry name" value="F-box and WD repeat domain containing 8"/>
    <property type="match status" value="1"/>
</dbReference>
<dbReference type="GO" id="GO:0043161">
    <property type="term" value="P:proteasome-mediated ubiquitin-dependent protein catabolic process"/>
    <property type="evidence" value="ECO:0007669"/>
    <property type="project" value="Ensembl"/>
</dbReference>
<dbReference type="SMART" id="SM00320">
    <property type="entry name" value="WD40"/>
    <property type="match status" value="5"/>
</dbReference>
<organism evidence="14 15">
    <name type="scientific">Podarcis muralis</name>
    <name type="common">Wall lizard</name>
    <name type="synonym">Lacerta muralis</name>
    <dbReference type="NCBI Taxonomy" id="64176"/>
    <lineage>
        <taxon>Eukaryota</taxon>
        <taxon>Metazoa</taxon>
        <taxon>Chordata</taxon>
        <taxon>Craniata</taxon>
        <taxon>Vertebrata</taxon>
        <taxon>Euteleostomi</taxon>
        <taxon>Lepidosauria</taxon>
        <taxon>Squamata</taxon>
        <taxon>Bifurcata</taxon>
        <taxon>Unidentata</taxon>
        <taxon>Episquamata</taxon>
        <taxon>Laterata</taxon>
        <taxon>Lacertibaenia</taxon>
        <taxon>Lacertidae</taxon>
        <taxon>Podarcis</taxon>
    </lineage>
</organism>
<keyword evidence="7" id="KW-0677">Repeat</keyword>
<feature type="compositionally biased region" description="Pro residues" evidence="12">
    <location>
        <begin position="221"/>
        <end position="235"/>
    </location>
</feature>
<dbReference type="GO" id="GO:0008283">
    <property type="term" value="P:cell population proliferation"/>
    <property type="evidence" value="ECO:0007669"/>
    <property type="project" value="Ensembl"/>
</dbReference>
<evidence type="ECO:0000256" key="12">
    <source>
        <dbReference type="SAM" id="MobiDB-lite"/>
    </source>
</evidence>
<dbReference type="PANTHER" id="PTHR19855:SF16">
    <property type="entry name" value="F-BOX AND WD REPEAT DOMAIN CONTAINING 8"/>
    <property type="match status" value="1"/>
</dbReference>
<evidence type="ECO:0000256" key="5">
    <source>
        <dbReference type="ARBA" id="ARBA00022553"/>
    </source>
</evidence>
<dbReference type="PANTHER" id="PTHR19855">
    <property type="entry name" value="WD40 REPEAT PROTEIN 12, 37"/>
    <property type="match status" value="1"/>
</dbReference>
<accession>A0A670KDU4</accession>
<sequence length="758" mass="83277">MATATTTTTTHSIAVQRFNYMAQATIQNKAETRIRNSKGRVGCRSGMKYIAAAAALLSIRFCAGRRCRNKARFAEESLRTGSPWNSELLPPSPPALPSLIGRARCSPTTRRNPGAAASVSARAAVASAPRNRKRQGPVSAPTEPGISVRVAMVDGAAELELFRRRWRAELTPEGRRKSSRGPAGRGDRKRQRVGDGGAPEPVRGWGCCGGVARWDPEEEQPPPPPPPRRPPPSPTAPDCDLGAAAEARGGGKEDLLEQLILDLNEINEVPFFDVQLPYELALKIFQFLGRTELGRCAQVSKPWKVLAEDQLLWFRLCQKEGYLPNSQISDSPFWKRTLRECREKEQVLRTNWKNRIGAVSQLQYELGKVLCDVHSCDGVVIAGYTSGDVKLWDTRTWDYTAPALDPERGLAQPGPRPHASFVRINSSLAAAAYEDGTIKVWSLLVGRDPIHCSQHNQKIQSLALSAEGATIATASAFQVKVESANDKGYWETAAEFEIQKLVGSLCLVPRVMGLPVAVATAEDVVYLLKVGDSAKVLHSVYGQPATCLDVTSSEAAFGVKGFGWLINETNKILLYNLETGQCTAQLGSSLGDFSCVNLRDSPPSLLVAGNKDRRVRVFDLRIRASVCSLYGHQLGVSSVQMEDWKIVSGGEEGLVCVWDQRMGTKLWEIHARHPVRHIWFNSHSLITANIPDEKVPRGASLMDDDLTAHRRHRGIIYAYEFSVDQLAAESILPICRSSYNETTGYNYNIGLAVPYDNI</sequence>
<reference evidence="14 15" key="1">
    <citation type="journal article" date="2019" name="Proc. Natl. Acad. Sci. U.S.A.">
        <title>Regulatory changes in pterin and carotenoid genes underlie balanced color polymorphisms in the wall lizard.</title>
        <authorList>
            <person name="Andrade P."/>
            <person name="Pinho C."/>
            <person name="Perez I de Lanuza G."/>
            <person name="Afonso S."/>
            <person name="Brejcha J."/>
            <person name="Rubin C.J."/>
            <person name="Wallerman O."/>
            <person name="Pereira P."/>
            <person name="Sabatino S.J."/>
            <person name="Bellati A."/>
            <person name="Pellitteri-Rosa D."/>
            <person name="Bosakova Z."/>
            <person name="Bunikis I."/>
            <person name="Carretero M.A."/>
            <person name="Feiner N."/>
            <person name="Marsik P."/>
            <person name="Pauperio F."/>
            <person name="Salvi D."/>
            <person name="Soler L."/>
            <person name="While G.M."/>
            <person name="Uller T."/>
            <person name="Font E."/>
            <person name="Andersson L."/>
            <person name="Carneiro M."/>
        </authorList>
    </citation>
    <scope>NUCLEOTIDE SEQUENCE</scope>
</reference>
<dbReference type="GO" id="GO:0019005">
    <property type="term" value="C:SCF ubiquitin ligase complex"/>
    <property type="evidence" value="ECO:0007669"/>
    <property type="project" value="Ensembl"/>
</dbReference>
<evidence type="ECO:0000256" key="1">
    <source>
        <dbReference type="ARBA" id="ARBA00004555"/>
    </source>
</evidence>
<dbReference type="Ensembl" id="ENSPMRT00000036651.1">
    <property type="protein sequence ID" value="ENSPMRP00000034550.1"/>
    <property type="gene ID" value="ENSPMRG00000022414.1"/>
</dbReference>
<dbReference type="Proteomes" id="UP000472272">
    <property type="component" value="Chromosome 16"/>
</dbReference>
<comment type="subcellular location">
    <subcellularLocation>
        <location evidence="2">Cytoplasm</location>
        <location evidence="2">Perinuclear region</location>
    </subcellularLocation>
    <subcellularLocation>
        <location evidence="1">Golgi apparatus</location>
    </subcellularLocation>
</comment>
<keyword evidence="9" id="KW-0333">Golgi apparatus</keyword>
<evidence type="ECO:0000256" key="2">
    <source>
        <dbReference type="ARBA" id="ARBA00004556"/>
    </source>
</evidence>
<evidence type="ECO:0000256" key="3">
    <source>
        <dbReference type="ARBA" id="ARBA00004906"/>
    </source>
</evidence>
<dbReference type="GeneTree" id="ENSGT00390000017221"/>
<evidence type="ECO:0000256" key="10">
    <source>
        <dbReference type="ARBA" id="ARBA00072496"/>
    </source>
</evidence>
<evidence type="ECO:0000256" key="6">
    <source>
        <dbReference type="ARBA" id="ARBA00022574"/>
    </source>
</evidence>
<dbReference type="GO" id="GO:1990756">
    <property type="term" value="F:ubiquitin-like ligase-substrate adaptor activity"/>
    <property type="evidence" value="ECO:0007669"/>
    <property type="project" value="Ensembl"/>
</dbReference>
<dbReference type="GO" id="GO:0008286">
    <property type="term" value="P:insulin receptor signaling pathway"/>
    <property type="evidence" value="ECO:0007669"/>
    <property type="project" value="Ensembl"/>
</dbReference>
<dbReference type="InterPro" id="IPR001810">
    <property type="entry name" value="F-box_dom"/>
</dbReference>
<dbReference type="InterPro" id="IPR036047">
    <property type="entry name" value="F-box-like_dom_sf"/>
</dbReference>
<dbReference type="InterPro" id="IPR015943">
    <property type="entry name" value="WD40/YVTN_repeat-like_dom_sf"/>
</dbReference>
<keyword evidence="4" id="KW-0963">Cytoplasm</keyword>
<dbReference type="GO" id="GO:1990393">
    <property type="term" value="C:3M complex"/>
    <property type="evidence" value="ECO:0007669"/>
    <property type="project" value="Ensembl"/>
</dbReference>
<dbReference type="GO" id="GO:0048471">
    <property type="term" value="C:perinuclear region of cytoplasm"/>
    <property type="evidence" value="ECO:0007669"/>
    <property type="project" value="UniProtKB-SubCell"/>
</dbReference>
<dbReference type="FunFam" id="2.130.10.10:FF:000428">
    <property type="entry name" value="F-box and WD repeat domain containing 8"/>
    <property type="match status" value="1"/>
</dbReference>
<evidence type="ECO:0000256" key="7">
    <source>
        <dbReference type="ARBA" id="ARBA00022737"/>
    </source>
</evidence>
<keyword evidence="8" id="KW-0007">Acetylation</keyword>
<comment type="pathway">
    <text evidence="3">Protein modification; protein ubiquitination.</text>
</comment>
<dbReference type="CDD" id="cd22134">
    <property type="entry name" value="F-box_FBXW8"/>
    <property type="match status" value="1"/>
</dbReference>
<evidence type="ECO:0000256" key="9">
    <source>
        <dbReference type="ARBA" id="ARBA00023034"/>
    </source>
</evidence>
<dbReference type="SMART" id="SM00256">
    <property type="entry name" value="FBOX"/>
    <property type="match status" value="1"/>
</dbReference>
<dbReference type="InterPro" id="IPR036322">
    <property type="entry name" value="WD40_repeat_dom_sf"/>
</dbReference>
<dbReference type="GO" id="GO:0050775">
    <property type="term" value="P:positive regulation of dendrite morphogenesis"/>
    <property type="evidence" value="ECO:0007669"/>
    <property type="project" value="Ensembl"/>
</dbReference>
<dbReference type="GO" id="GO:0005829">
    <property type="term" value="C:cytosol"/>
    <property type="evidence" value="ECO:0007669"/>
    <property type="project" value="Ensembl"/>
</dbReference>
<evidence type="ECO:0000259" key="13">
    <source>
        <dbReference type="PROSITE" id="PS50181"/>
    </source>
</evidence>
<dbReference type="GO" id="GO:0045727">
    <property type="term" value="P:positive regulation of translation"/>
    <property type="evidence" value="ECO:0007669"/>
    <property type="project" value="Ensembl"/>
</dbReference>
<dbReference type="GO" id="GO:0007030">
    <property type="term" value="P:Golgi organization"/>
    <property type="evidence" value="ECO:0007669"/>
    <property type="project" value="Ensembl"/>
</dbReference>
<dbReference type="SUPFAM" id="SSF50978">
    <property type="entry name" value="WD40 repeat-like"/>
    <property type="match status" value="1"/>
</dbReference>
<evidence type="ECO:0000256" key="8">
    <source>
        <dbReference type="ARBA" id="ARBA00022990"/>
    </source>
</evidence>
<feature type="region of interest" description="Disordered" evidence="12">
    <location>
        <begin position="171"/>
        <end position="247"/>
    </location>
</feature>
<keyword evidence="6" id="KW-0853">WD repeat</keyword>
<dbReference type="GO" id="GO:0031467">
    <property type="term" value="C:Cul7-RING ubiquitin ligase complex"/>
    <property type="evidence" value="ECO:0007669"/>
    <property type="project" value="Ensembl"/>
</dbReference>
<dbReference type="GO" id="GO:0032436">
    <property type="term" value="P:positive regulation of proteasomal ubiquitin-dependent protein catabolic process"/>
    <property type="evidence" value="ECO:0007669"/>
    <property type="project" value="Ensembl"/>
</dbReference>
<dbReference type="FunFam" id="1.20.1280.50:FF:000025">
    <property type="entry name" value="F-box and WD repeat domain containing 8"/>
    <property type="match status" value="1"/>
</dbReference>
<dbReference type="GO" id="GO:0046627">
    <property type="term" value="P:negative regulation of insulin receptor signaling pathway"/>
    <property type="evidence" value="ECO:0007669"/>
    <property type="project" value="Ensembl"/>
</dbReference>
<dbReference type="InterPro" id="IPR001680">
    <property type="entry name" value="WD40_rpt"/>
</dbReference>
<proteinExistence type="predicted"/>
<evidence type="ECO:0000313" key="14">
    <source>
        <dbReference type="Ensembl" id="ENSPMRP00000034550.1"/>
    </source>
</evidence>
<keyword evidence="15" id="KW-1185">Reference proteome</keyword>
<keyword evidence="5" id="KW-0597">Phosphoprotein</keyword>
<feature type="region of interest" description="Disordered" evidence="12">
    <location>
        <begin position="105"/>
        <end position="143"/>
    </location>
</feature>
<dbReference type="Gene3D" id="1.20.1280.50">
    <property type="match status" value="1"/>
</dbReference>
<protein>
    <recommendedName>
        <fullName evidence="10">F-box/WD repeat-containing protein 8</fullName>
    </recommendedName>
    <alternativeName>
        <fullName evidence="11">F-box and WD-40 domain-containing protein 8</fullName>
    </alternativeName>
</protein>
<dbReference type="GO" id="GO:2000059">
    <property type="term" value="P:negative regulation of ubiquitin-dependent protein catabolic process"/>
    <property type="evidence" value="ECO:0007669"/>
    <property type="project" value="Ensembl"/>
</dbReference>
<feature type="domain" description="F-box" evidence="13">
    <location>
        <begin position="270"/>
        <end position="316"/>
    </location>
</feature>
<dbReference type="GO" id="GO:0016567">
    <property type="term" value="P:protein ubiquitination"/>
    <property type="evidence" value="ECO:0007669"/>
    <property type="project" value="Ensembl"/>
</dbReference>
<evidence type="ECO:0000313" key="15">
    <source>
        <dbReference type="Proteomes" id="UP000472272"/>
    </source>
</evidence>
<dbReference type="GO" id="GO:0005794">
    <property type="term" value="C:Golgi apparatus"/>
    <property type="evidence" value="ECO:0007669"/>
    <property type="project" value="UniProtKB-SubCell"/>
</dbReference>
<dbReference type="Gene3D" id="2.130.10.10">
    <property type="entry name" value="YVTN repeat-like/Quinoprotein amine dehydrogenase"/>
    <property type="match status" value="2"/>
</dbReference>
<gene>
    <name evidence="14" type="primary">FBXW8</name>
</gene>